<dbReference type="Proteomes" id="UP001527052">
    <property type="component" value="Unassembled WGS sequence"/>
</dbReference>
<evidence type="ECO:0000313" key="2">
    <source>
        <dbReference type="Proteomes" id="UP001527052"/>
    </source>
</evidence>
<organism evidence="1 2">
    <name type="scientific">Lysinibacillus xylanilyticus</name>
    <dbReference type="NCBI Taxonomy" id="582475"/>
    <lineage>
        <taxon>Bacteria</taxon>
        <taxon>Bacillati</taxon>
        <taxon>Bacillota</taxon>
        <taxon>Bacilli</taxon>
        <taxon>Bacillales</taxon>
        <taxon>Bacillaceae</taxon>
        <taxon>Lysinibacillus</taxon>
    </lineage>
</organism>
<proteinExistence type="predicted"/>
<accession>A0ABT4ETT2</accession>
<protein>
    <submittedName>
        <fullName evidence="1">Uncharacterized protein</fullName>
    </submittedName>
</protein>
<name>A0ABT4ETT2_9BACI</name>
<sequence>MSRNEEVLTPEQKAKNYMKAILEGAELPPDDDEIITVIDVICFTSMSINGAADKYKNWISDKSNYIKILSTNTLTKTYGHNSSEVGIVVTFEREANYKDKI</sequence>
<keyword evidence="2" id="KW-1185">Reference proteome</keyword>
<reference evidence="1 2" key="1">
    <citation type="submission" date="2022-05" db="EMBL/GenBank/DDBJ databases">
        <title>Genome Sequencing of Bee-Associated Microbes.</title>
        <authorList>
            <person name="Dunlap C."/>
        </authorList>
    </citation>
    <scope>NUCLEOTIDE SEQUENCE [LARGE SCALE GENOMIC DNA]</scope>
    <source>
        <strain evidence="1 2">NRRL BD-083</strain>
    </source>
</reference>
<dbReference type="EMBL" id="JAMDLZ010000040">
    <property type="protein sequence ID" value="MCY9549035.1"/>
    <property type="molecule type" value="Genomic_DNA"/>
</dbReference>
<dbReference type="RefSeq" id="WP_268639036.1">
    <property type="nucleotide sequence ID" value="NZ_JAMDLZ010000040.1"/>
</dbReference>
<evidence type="ECO:0000313" key="1">
    <source>
        <dbReference type="EMBL" id="MCY9549035.1"/>
    </source>
</evidence>
<gene>
    <name evidence="1" type="ORF">M5W82_19300</name>
</gene>
<comment type="caution">
    <text evidence="1">The sequence shown here is derived from an EMBL/GenBank/DDBJ whole genome shotgun (WGS) entry which is preliminary data.</text>
</comment>